<name>A0A369KH28_HYPMA</name>
<dbReference type="STRING" id="39966.A0A369KH28"/>
<evidence type="ECO:0000313" key="2">
    <source>
        <dbReference type="Proteomes" id="UP000076154"/>
    </source>
</evidence>
<sequence length="192" mass="21609">MGFALMLKKQTAKAEDLLCRLHNKNREADWAKASCDALQEGKKHLKHVLHMKSGCVPLQKKLAVGQRLSVKVQDSIHARTAGRIMNEGFTISSDGTTIKHLNFESGHVSMNSVPNYTGSSTTTSATPTMQFFGITSGLDYTTAWLKREMRQCLYNQISIALRDPVDLLTFMLYLYDLGFDHSEDQKKLNRLI</sequence>
<accession>A0A369KH28</accession>
<dbReference type="OrthoDB" id="3052721at2759"/>
<dbReference type="EMBL" id="LUEZ02000002">
    <property type="protein sequence ID" value="RDB31034.1"/>
    <property type="molecule type" value="Genomic_DNA"/>
</dbReference>
<gene>
    <name evidence="1" type="ORF">Hypma_000160</name>
</gene>
<dbReference type="Proteomes" id="UP000076154">
    <property type="component" value="Unassembled WGS sequence"/>
</dbReference>
<comment type="caution">
    <text evidence="1">The sequence shown here is derived from an EMBL/GenBank/DDBJ whole genome shotgun (WGS) entry which is preliminary data.</text>
</comment>
<keyword evidence="2" id="KW-1185">Reference proteome</keyword>
<proteinExistence type="predicted"/>
<dbReference type="InParanoid" id="A0A369KH28"/>
<protein>
    <submittedName>
        <fullName evidence="1">Uncharacterized protein</fullName>
    </submittedName>
</protein>
<dbReference type="AlphaFoldDB" id="A0A369KH28"/>
<evidence type="ECO:0000313" key="1">
    <source>
        <dbReference type="EMBL" id="RDB31034.1"/>
    </source>
</evidence>
<organism evidence="1 2">
    <name type="scientific">Hypsizygus marmoreus</name>
    <name type="common">White beech mushroom</name>
    <name type="synonym">Agaricus marmoreus</name>
    <dbReference type="NCBI Taxonomy" id="39966"/>
    <lineage>
        <taxon>Eukaryota</taxon>
        <taxon>Fungi</taxon>
        <taxon>Dikarya</taxon>
        <taxon>Basidiomycota</taxon>
        <taxon>Agaricomycotina</taxon>
        <taxon>Agaricomycetes</taxon>
        <taxon>Agaricomycetidae</taxon>
        <taxon>Agaricales</taxon>
        <taxon>Tricholomatineae</taxon>
        <taxon>Lyophyllaceae</taxon>
        <taxon>Hypsizygus</taxon>
    </lineage>
</organism>
<reference evidence="1" key="1">
    <citation type="submission" date="2018-04" db="EMBL/GenBank/DDBJ databases">
        <title>Whole genome sequencing of Hypsizygus marmoreus.</title>
        <authorList>
            <person name="Choi I.-G."/>
            <person name="Min B."/>
            <person name="Kim J.-G."/>
            <person name="Kim S."/>
            <person name="Oh Y.-L."/>
            <person name="Kong W.-S."/>
            <person name="Park H."/>
            <person name="Jeong J."/>
            <person name="Song E.-S."/>
        </authorList>
    </citation>
    <scope>NUCLEOTIDE SEQUENCE [LARGE SCALE GENOMIC DNA]</scope>
    <source>
        <strain evidence="1">51987-8</strain>
    </source>
</reference>